<dbReference type="GeneID" id="20675145"/>
<gene>
    <name evidence="2" type="ORF">HETIRDRAFT_439429</name>
</gene>
<accession>W4KBU9</accession>
<dbReference type="AlphaFoldDB" id="W4KBU9"/>
<dbReference type="EMBL" id="KI925457">
    <property type="protein sequence ID" value="ETW82551.1"/>
    <property type="molecule type" value="Genomic_DNA"/>
</dbReference>
<dbReference type="KEGG" id="hir:HETIRDRAFT_439429"/>
<feature type="compositionally biased region" description="Basic and acidic residues" evidence="1">
    <location>
        <begin position="90"/>
        <end position="99"/>
    </location>
</feature>
<dbReference type="HOGENOM" id="CLU_2320699_0_0_1"/>
<dbReference type="Proteomes" id="UP000030671">
    <property type="component" value="Unassembled WGS sequence"/>
</dbReference>
<protein>
    <submittedName>
        <fullName evidence="2">Uncharacterized protein</fullName>
    </submittedName>
</protein>
<evidence type="ECO:0000313" key="2">
    <source>
        <dbReference type="EMBL" id="ETW82551.1"/>
    </source>
</evidence>
<reference evidence="2 3" key="1">
    <citation type="journal article" date="2012" name="New Phytol.">
        <title>Insight into trade-off between wood decay and parasitism from the genome of a fungal forest pathogen.</title>
        <authorList>
            <person name="Olson A."/>
            <person name="Aerts A."/>
            <person name="Asiegbu F."/>
            <person name="Belbahri L."/>
            <person name="Bouzid O."/>
            <person name="Broberg A."/>
            <person name="Canback B."/>
            <person name="Coutinho P.M."/>
            <person name="Cullen D."/>
            <person name="Dalman K."/>
            <person name="Deflorio G."/>
            <person name="van Diepen L.T."/>
            <person name="Dunand C."/>
            <person name="Duplessis S."/>
            <person name="Durling M."/>
            <person name="Gonthier P."/>
            <person name="Grimwood J."/>
            <person name="Fossdal C.G."/>
            <person name="Hansson D."/>
            <person name="Henrissat B."/>
            <person name="Hietala A."/>
            <person name="Himmelstrand K."/>
            <person name="Hoffmeister D."/>
            <person name="Hogberg N."/>
            <person name="James T.Y."/>
            <person name="Karlsson M."/>
            <person name="Kohler A."/>
            <person name="Kues U."/>
            <person name="Lee Y.H."/>
            <person name="Lin Y.C."/>
            <person name="Lind M."/>
            <person name="Lindquist E."/>
            <person name="Lombard V."/>
            <person name="Lucas S."/>
            <person name="Lunden K."/>
            <person name="Morin E."/>
            <person name="Murat C."/>
            <person name="Park J."/>
            <person name="Raffaello T."/>
            <person name="Rouze P."/>
            <person name="Salamov A."/>
            <person name="Schmutz J."/>
            <person name="Solheim H."/>
            <person name="Stahlberg J."/>
            <person name="Velez H."/>
            <person name="de Vries R.P."/>
            <person name="Wiebenga A."/>
            <person name="Woodward S."/>
            <person name="Yakovlev I."/>
            <person name="Garbelotto M."/>
            <person name="Martin F."/>
            <person name="Grigoriev I.V."/>
            <person name="Stenlid J."/>
        </authorList>
    </citation>
    <scope>NUCLEOTIDE SEQUENCE [LARGE SCALE GENOMIC DNA]</scope>
    <source>
        <strain evidence="2 3">TC 32-1</strain>
    </source>
</reference>
<keyword evidence="3" id="KW-1185">Reference proteome</keyword>
<sequence>MAVRGKGKYHPLSGADVGAGAGTDAGTQHHQLRLAERGRRMSAPGTVGSGVGAFGLELGLGLSMPMPMSGASLRRGAGAGAGVGTGGVGERGERGESRA</sequence>
<feature type="region of interest" description="Disordered" evidence="1">
    <location>
        <begin position="1"/>
        <end position="48"/>
    </location>
</feature>
<proteinExistence type="predicted"/>
<dbReference type="InParanoid" id="W4KBU9"/>
<name>W4KBU9_HETIT</name>
<dbReference type="RefSeq" id="XP_009544906.1">
    <property type="nucleotide sequence ID" value="XM_009546611.1"/>
</dbReference>
<evidence type="ECO:0000313" key="3">
    <source>
        <dbReference type="Proteomes" id="UP000030671"/>
    </source>
</evidence>
<evidence type="ECO:0000256" key="1">
    <source>
        <dbReference type="SAM" id="MobiDB-lite"/>
    </source>
</evidence>
<organism evidence="2 3">
    <name type="scientific">Heterobasidion irregulare (strain TC 32-1)</name>
    <dbReference type="NCBI Taxonomy" id="747525"/>
    <lineage>
        <taxon>Eukaryota</taxon>
        <taxon>Fungi</taxon>
        <taxon>Dikarya</taxon>
        <taxon>Basidiomycota</taxon>
        <taxon>Agaricomycotina</taxon>
        <taxon>Agaricomycetes</taxon>
        <taxon>Russulales</taxon>
        <taxon>Bondarzewiaceae</taxon>
        <taxon>Heterobasidion</taxon>
        <taxon>Heterobasidion annosum species complex</taxon>
    </lineage>
</organism>
<feature type="compositionally biased region" description="Gly residues" evidence="1">
    <location>
        <begin position="77"/>
        <end position="89"/>
    </location>
</feature>
<feature type="region of interest" description="Disordered" evidence="1">
    <location>
        <begin position="76"/>
        <end position="99"/>
    </location>
</feature>